<evidence type="ECO:0000256" key="1">
    <source>
        <dbReference type="SAM" id="MobiDB-lite"/>
    </source>
</evidence>
<keyword evidence="4" id="KW-1185">Reference proteome</keyword>
<proteinExistence type="predicted"/>
<dbReference type="EMBL" id="RJLN01000024">
    <property type="protein sequence ID" value="RNL99191.1"/>
    <property type="molecule type" value="Genomic_DNA"/>
</dbReference>
<evidence type="ECO:0000313" key="4">
    <source>
        <dbReference type="Proteomes" id="UP000280698"/>
    </source>
</evidence>
<feature type="region of interest" description="Disordered" evidence="1">
    <location>
        <begin position="84"/>
        <end position="109"/>
    </location>
</feature>
<comment type="caution">
    <text evidence="3">The sequence shown here is derived from an EMBL/GenBank/DDBJ whole genome shotgun (WGS) entry which is preliminary data.</text>
</comment>
<sequence length="127" mass="12907">MSVFPRPDARARAALAALAAVAALVTLLAWRPPGVLSVALALLCVLLGMIAGVTVSAARAAAVDTPAVGWAGPDGYEVDADTLESFDPHVPRDPGAAGGPAVDADTLEALDPREVQSRRVAEGLSDR</sequence>
<evidence type="ECO:0000256" key="2">
    <source>
        <dbReference type="SAM" id="Phobius"/>
    </source>
</evidence>
<accession>A0ABX9WIY0</accession>
<keyword evidence="2" id="KW-0472">Membrane</keyword>
<name>A0ABX9WIY0_9ACTN</name>
<reference evidence="3 4" key="1">
    <citation type="submission" date="2018-11" db="EMBL/GenBank/DDBJ databases">
        <title>Micromonospora sp. PPF5-17, a new actinomycetes isolated from a hot spring soil.</title>
        <authorList>
            <person name="Thawai C."/>
        </authorList>
    </citation>
    <scope>NUCLEOTIDE SEQUENCE [LARGE SCALE GENOMIC DNA]</scope>
    <source>
        <strain evidence="3 4">PPF5-17</strain>
    </source>
</reference>
<protein>
    <submittedName>
        <fullName evidence="3">Uncharacterized protein</fullName>
    </submittedName>
</protein>
<dbReference type="Proteomes" id="UP000280698">
    <property type="component" value="Unassembled WGS sequence"/>
</dbReference>
<gene>
    <name evidence="3" type="ORF">EFE23_11255</name>
</gene>
<feature type="compositionally biased region" description="Low complexity" evidence="1">
    <location>
        <begin position="93"/>
        <end position="104"/>
    </location>
</feature>
<keyword evidence="2" id="KW-1133">Transmembrane helix</keyword>
<organism evidence="3 4">
    <name type="scientific">Micromonospora solifontis</name>
    <dbReference type="NCBI Taxonomy" id="2487138"/>
    <lineage>
        <taxon>Bacteria</taxon>
        <taxon>Bacillati</taxon>
        <taxon>Actinomycetota</taxon>
        <taxon>Actinomycetes</taxon>
        <taxon>Micromonosporales</taxon>
        <taxon>Micromonosporaceae</taxon>
        <taxon>Micromonospora</taxon>
    </lineage>
</organism>
<feature type="transmembrane region" description="Helical" evidence="2">
    <location>
        <begin position="39"/>
        <end position="58"/>
    </location>
</feature>
<evidence type="ECO:0000313" key="3">
    <source>
        <dbReference type="EMBL" id="RNL99191.1"/>
    </source>
</evidence>
<dbReference type="RefSeq" id="WP_123240846.1">
    <property type="nucleotide sequence ID" value="NZ_JAAHBY010000024.1"/>
</dbReference>
<keyword evidence="2" id="KW-0812">Transmembrane</keyword>